<sequence>MTKLMETSLSETGYIDDFIRLKQEQWQIQKGEPWNTSPATMLLFSHLVRKGEEAVDGEQEMDKEEVLKPMCAGDVTYQAITGMSAPKIPGHLTNSNPIGRAQETSANSNPIGKAQQISTNSNPTGRAITRLKDSQQSSNNNNPVGRVMLRLKGSNNPTDTQDPLGCPLASKTKPRDAECHELPSVLIMILTSEDEEQLKQVQSSLWAEG</sequence>
<evidence type="ECO:0000313" key="3">
    <source>
        <dbReference type="Proteomes" id="UP001152622"/>
    </source>
</evidence>
<reference evidence="2" key="1">
    <citation type="journal article" date="2023" name="Science">
        <title>Genome structures resolve the early diversification of teleost fishes.</title>
        <authorList>
            <person name="Parey E."/>
            <person name="Louis A."/>
            <person name="Montfort J."/>
            <person name="Bouchez O."/>
            <person name="Roques C."/>
            <person name="Iampietro C."/>
            <person name="Lluch J."/>
            <person name="Castinel A."/>
            <person name="Donnadieu C."/>
            <person name="Desvignes T."/>
            <person name="Floi Bucao C."/>
            <person name="Jouanno E."/>
            <person name="Wen M."/>
            <person name="Mejri S."/>
            <person name="Dirks R."/>
            <person name="Jansen H."/>
            <person name="Henkel C."/>
            <person name="Chen W.J."/>
            <person name="Zahm M."/>
            <person name="Cabau C."/>
            <person name="Klopp C."/>
            <person name="Thompson A.W."/>
            <person name="Robinson-Rechavi M."/>
            <person name="Braasch I."/>
            <person name="Lecointre G."/>
            <person name="Bobe J."/>
            <person name="Postlethwait J.H."/>
            <person name="Berthelot C."/>
            <person name="Roest Crollius H."/>
            <person name="Guiguen Y."/>
        </authorList>
    </citation>
    <scope>NUCLEOTIDE SEQUENCE</scope>
    <source>
        <strain evidence="2">WJC10195</strain>
    </source>
</reference>
<accession>A0A9Q1E7E4</accession>
<feature type="compositionally biased region" description="Polar residues" evidence="1">
    <location>
        <begin position="92"/>
        <end position="124"/>
    </location>
</feature>
<gene>
    <name evidence="2" type="ORF">SKAU_G00415400</name>
</gene>
<comment type="caution">
    <text evidence="2">The sequence shown here is derived from an EMBL/GenBank/DDBJ whole genome shotgun (WGS) entry which is preliminary data.</text>
</comment>
<feature type="compositionally biased region" description="Polar residues" evidence="1">
    <location>
        <begin position="134"/>
        <end position="143"/>
    </location>
</feature>
<dbReference type="EMBL" id="JAINUF010000023">
    <property type="protein sequence ID" value="KAJ8333532.1"/>
    <property type="molecule type" value="Genomic_DNA"/>
</dbReference>
<dbReference type="AlphaFoldDB" id="A0A9Q1E7E4"/>
<protein>
    <submittedName>
        <fullName evidence="2">Uncharacterized protein</fullName>
    </submittedName>
</protein>
<dbReference type="OrthoDB" id="10647491at2759"/>
<name>A0A9Q1E7E4_SYNKA</name>
<evidence type="ECO:0000313" key="2">
    <source>
        <dbReference type="EMBL" id="KAJ8333532.1"/>
    </source>
</evidence>
<organism evidence="2 3">
    <name type="scientific">Synaphobranchus kaupii</name>
    <name type="common">Kaup's arrowtooth eel</name>
    <dbReference type="NCBI Taxonomy" id="118154"/>
    <lineage>
        <taxon>Eukaryota</taxon>
        <taxon>Metazoa</taxon>
        <taxon>Chordata</taxon>
        <taxon>Craniata</taxon>
        <taxon>Vertebrata</taxon>
        <taxon>Euteleostomi</taxon>
        <taxon>Actinopterygii</taxon>
        <taxon>Neopterygii</taxon>
        <taxon>Teleostei</taxon>
        <taxon>Anguilliformes</taxon>
        <taxon>Synaphobranchidae</taxon>
        <taxon>Synaphobranchus</taxon>
    </lineage>
</organism>
<proteinExistence type="predicted"/>
<keyword evidence="3" id="KW-1185">Reference proteome</keyword>
<feature type="region of interest" description="Disordered" evidence="1">
    <location>
        <begin position="88"/>
        <end position="175"/>
    </location>
</feature>
<dbReference type="Proteomes" id="UP001152622">
    <property type="component" value="Chromosome 23"/>
</dbReference>
<evidence type="ECO:0000256" key="1">
    <source>
        <dbReference type="SAM" id="MobiDB-lite"/>
    </source>
</evidence>